<evidence type="ECO:0000313" key="4">
    <source>
        <dbReference type="Proteomes" id="UP000636453"/>
    </source>
</evidence>
<comment type="caution">
    <text evidence="3">The sequence shown here is derived from an EMBL/GenBank/DDBJ whole genome shotgun (WGS) entry which is preliminary data.</text>
</comment>
<evidence type="ECO:0000259" key="2">
    <source>
        <dbReference type="Pfam" id="PF02517"/>
    </source>
</evidence>
<dbReference type="InterPro" id="IPR003675">
    <property type="entry name" value="Rce1/LyrA-like_dom"/>
</dbReference>
<dbReference type="AlphaFoldDB" id="A0A919DA75"/>
<proteinExistence type="predicted"/>
<feature type="transmembrane region" description="Helical" evidence="1">
    <location>
        <begin position="186"/>
        <end position="206"/>
    </location>
</feature>
<name>A0A919DA75_9GAMM</name>
<protein>
    <submittedName>
        <fullName evidence="3">Membrane protein</fullName>
    </submittedName>
</protein>
<sequence length="268" mass="28066">MSRTPLPLRDRLRAAAPSAMRPLLHALLDLALALAAMLLLSLVFMAGWATWLTLAEGGAPPHLAARLQQPGVVAQIAMSVLVTGVPALALFLWRRPADAGERAHSLRQAARPSTWAWAMATGIGVFALASGAVALVERLGVKATPSNLALVEAALRTQPALLVLFAVVLAPLYEELLFRRVVFGRLWAAGRPGLGMLLSGAAFALLHEPPGPGGQPPAAFALLWTAYGLMGVAFAWVYRRTGTLWAAIGAHALHNALGCAALLLGTPG</sequence>
<keyword evidence="4" id="KW-1185">Reference proteome</keyword>
<keyword evidence="1" id="KW-1133">Transmembrane helix</keyword>
<feature type="domain" description="CAAX prenyl protease 2/Lysostaphin resistance protein A-like" evidence="2">
    <location>
        <begin position="158"/>
        <end position="257"/>
    </location>
</feature>
<reference evidence="3" key="1">
    <citation type="journal article" date="2014" name="Int. J. Syst. Evol. Microbiol.">
        <title>Complete genome sequence of Corynebacterium casei LMG S-19264T (=DSM 44701T), isolated from a smear-ripened cheese.</title>
        <authorList>
            <consortium name="US DOE Joint Genome Institute (JGI-PGF)"/>
            <person name="Walter F."/>
            <person name="Albersmeier A."/>
            <person name="Kalinowski J."/>
            <person name="Ruckert C."/>
        </authorList>
    </citation>
    <scope>NUCLEOTIDE SEQUENCE</scope>
    <source>
        <strain evidence="3">KCTC 32020</strain>
    </source>
</reference>
<dbReference type="InterPro" id="IPR052710">
    <property type="entry name" value="CAAX_protease"/>
</dbReference>
<keyword evidence="1" id="KW-0472">Membrane</keyword>
<dbReference type="Proteomes" id="UP000636453">
    <property type="component" value="Unassembled WGS sequence"/>
</dbReference>
<gene>
    <name evidence="3" type="ORF">GCM10007167_05830</name>
</gene>
<dbReference type="PANTHER" id="PTHR36435">
    <property type="entry name" value="SLR1288 PROTEIN"/>
    <property type="match status" value="1"/>
</dbReference>
<feature type="transmembrane region" description="Helical" evidence="1">
    <location>
        <begin position="72"/>
        <end position="93"/>
    </location>
</feature>
<feature type="transmembrane region" description="Helical" evidence="1">
    <location>
        <begin position="156"/>
        <end position="174"/>
    </location>
</feature>
<accession>A0A919DA75</accession>
<dbReference type="RefSeq" id="WP_229814853.1">
    <property type="nucleotide sequence ID" value="NZ_BNCF01000002.1"/>
</dbReference>
<keyword evidence="1" id="KW-0812">Transmembrane</keyword>
<feature type="transmembrane region" description="Helical" evidence="1">
    <location>
        <begin position="218"/>
        <end position="237"/>
    </location>
</feature>
<feature type="transmembrane region" description="Helical" evidence="1">
    <location>
        <begin position="30"/>
        <end position="52"/>
    </location>
</feature>
<evidence type="ECO:0000256" key="1">
    <source>
        <dbReference type="SAM" id="Phobius"/>
    </source>
</evidence>
<feature type="transmembrane region" description="Helical" evidence="1">
    <location>
        <begin position="244"/>
        <end position="265"/>
    </location>
</feature>
<feature type="transmembrane region" description="Helical" evidence="1">
    <location>
        <begin position="114"/>
        <end position="136"/>
    </location>
</feature>
<organism evidence="3 4">
    <name type="scientific">Vulcaniibacterium thermophilum</name>
    <dbReference type="NCBI Taxonomy" id="1169913"/>
    <lineage>
        <taxon>Bacteria</taxon>
        <taxon>Pseudomonadati</taxon>
        <taxon>Pseudomonadota</taxon>
        <taxon>Gammaproteobacteria</taxon>
        <taxon>Lysobacterales</taxon>
        <taxon>Lysobacteraceae</taxon>
        <taxon>Vulcaniibacterium</taxon>
    </lineage>
</organism>
<dbReference type="GO" id="GO:0004175">
    <property type="term" value="F:endopeptidase activity"/>
    <property type="evidence" value="ECO:0007669"/>
    <property type="project" value="UniProtKB-ARBA"/>
</dbReference>
<dbReference type="EMBL" id="BNCF01000002">
    <property type="protein sequence ID" value="GHE27287.1"/>
    <property type="molecule type" value="Genomic_DNA"/>
</dbReference>
<reference evidence="3" key="2">
    <citation type="submission" date="2020-09" db="EMBL/GenBank/DDBJ databases">
        <authorList>
            <person name="Sun Q."/>
            <person name="Kim S."/>
        </authorList>
    </citation>
    <scope>NUCLEOTIDE SEQUENCE</scope>
    <source>
        <strain evidence="3">KCTC 32020</strain>
    </source>
</reference>
<dbReference type="PANTHER" id="PTHR36435:SF1">
    <property type="entry name" value="CAAX AMINO TERMINAL PROTEASE FAMILY PROTEIN"/>
    <property type="match status" value="1"/>
</dbReference>
<dbReference type="Pfam" id="PF02517">
    <property type="entry name" value="Rce1-like"/>
    <property type="match status" value="1"/>
</dbReference>
<dbReference type="GO" id="GO:0080120">
    <property type="term" value="P:CAAX-box protein maturation"/>
    <property type="evidence" value="ECO:0007669"/>
    <property type="project" value="UniProtKB-ARBA"/>
</dbReference>
<evidence type="ECO:0000313" key="3">
    <source>
        <dbReference type="EMBL" id="GHE27287.1"/>
    </source>
</evidence>